<sequence length="103" mass="11451">MLFKYDFSSTKSNAMQLAIPLMDNSTLVKSSWAVTPQSAPPSPLLSPGYELQLHDLLIRAKLLMTATSDWIIAPAELTFEMKSRQLLLNLSQDVMTALHTFAP</sequence>
<evidence type="ECO:0000313" key="1">
    <source>
        <dbReference type="EMBL" id="KKP00075.1"/>
    </source>
</evidence>
<comment type="caution">
    <text evidence="1">The sequence shown here is derived from an EMBL/GenBank/DDBJ whole genome shotgun (WGS) entry which is preliminary data.</text>
</comment>
<organism evidence="1 2">
    <name type="scientific">Trichoderma harzianum</name>
    <name type="common">Hypocrea lixii</name>
    <dbReference type="NCBI Taxonomy" id="5544"/>
    <lineage>
        <taxon>Eukaryota</taxon>
        <taxon>Fungi</taxon>
        <taxon>Dikarya</taxon>
        <taxon>Ascomycota</taxon>
        <taxon>Pezizomycotina</taxon>
        <taxon>Sordariomycetes</taxon>
        <taxon>Hypocreomycetidae</taxon>
        <taxon>Hypocreales</taxon>
        <taxon>Hypocreaceae</taxon>
        <taxon>Trichoderma</taxon>
    </lineage>
</organism>
<evidence type="ECO:0000313" key="2">
    <source>
        <dbReference type="Proteomes" id="UP000034112"/>
    </source>
</evidence>
<dbReference type="AlphaFoldDB" id="A0A0F9X680"/>
<gene>
    <name evidence="1" type="ORF">THAR02_07808</name>
</gene>
<dbReference type="EMBL" id="JOKZ01000277">
    <property type="protein sequence ID" value="KKP00075.1"/>
    <property type="molecule type" value="Genomic_DNA"/>
</dbReference>
<protein>
    <submittedName>
        <fullName evidence="1">Uncharacterized protein</fullName>
    </submittedName>
</protein>
<proteinExistence type="predicted"/>
<accession>A0A0F9X680</accession>
<dbReference type="Proteomes" id="UP000034112">
    <property type="component" value="Unassembled WGS sequence"/>
</dbReference>
<reference evidence="2" key="1">
    <citation type="journal article" date="2015" name="Genome Announc.">
        <title>Draft whole-genome sequence of the biocontrol agent Trichoderma harzianum T6776.</title>
        <authorList>
            <person name="Baroncelli R."/>
            <person name="Piaggeschi G."/>
            <person name="Fiorini L."/>
            <person name="Bertolini E."/>
            <person name="Zapparata A."/>
            <person name="Pe M.E."/>
            <person name="Sarrocco S."/>
            <person name="Vannacci G."/>
        </authorList>
    </citation>
    <scope>NUCLEOTIDE SEQUENCE [LARGE SCALE GENOMIC DNA]</scope>
    <source>
        <strain evidence="2">T6776</strain>
    </source>
</reference>
<name>A0A0F9X680_TRIHA</name>